<reference evidence="9 10" key="1">
    <citation type="submission" date="2016-03" db="EMBL/GenBank/DDBJ databases">
        <title>Complete genome sequence of Pedobacter cryoconitis PAMC 27485.</title>
        <authorList>
            <person name="Lee J."/>
            <person name="Kim O.-S."/>
        </authorList>
    </citation>
    <scope>NUCLEOTIDE SEQUENCE [LARGE SCALE GENOMIC DNA]</scope>
    <source>
        <strain evidence="9 10">PAMC 27485</strain>
    </source>
</reference>
<keyword evidence="2 8" id="KW-0732">Signal</keyword>
<evidence type="ECO:0000256" key="8">
    <source>
        <dbReference type="SAM" id="SignalP"/>
    </source>
</evidence>
<keyword evidence="10" id="KW-1185">Reference proteome</keyword>
<evidence type="ECO:0000256" key="5">
    <source>
        <dbReference type="PIRSR" id="PIRSR606710-1"/>
    </source>
</evidence>
<dbReference type="SUPFAM" id="SSF75005">
    <property type="entry name" value="Arabinanase/levansucrase/invertase"/>
    <property type="match status" value="1"/>
</dbReference>
<dbReference type="GO" id="GO:0004553">
    <property type="term" value="F:hydrolase activity, hydrolyzing O-glycosyl compounds"/>
    <property type="evidence" value="ECO:0007669"/>
    <property type="project" value="InterPro"/>
</dbReference>
<dbReference type="OrthoDB" id="177947at2"/>
<proteinExistence type="inferred from homology"/>
<evidence type="ECO:0000256" key="7">
    <source>
        <dbReference type="RuleBase" id="RU361187"/>
    </source>
</evidence>
<evidence type="ECO:0000256" key="1">
    <source>
        <dbReference type="ARBA" id="ARBA00009865"/>
    </source>
</evidence>
<evidence type="ECO:0000313" key="9">
    <source>
        <dbReference type="EMBL" id="AMP98936.1"/>
    </source>
</evidence>
<evidence type="ECO:0000313" key="10">
    <source>
        <dbReference type="Proteomes" id="UP000071561"/>
    </source>
</evidence>
<evidence type="ECO:0000256" key="3">
    <source>
        <dbReference type="ARBA" id="ARBA00022801"/>
    </source>
</evidence>
<dbReference type="AlphaFoldDB" id="A0A127VC56"/>
<evidence type="ECO:0000256" key="2">
    <source>
        <dbReference type="ARBA" id="ARBA00022729"/>
    </source>
</evidence>
<dbReference type="EMBL" id="CP014504">
    <property type="protein sequence ID" value="AMP98936.1"/>
    <property type="molecule type" value="Genomic_DNA"/>
</dbReference>
<dbReference type="PATRIC" id="fig|188932.3.peg.2129"/>
<dbReference type="KEGG" id="pcm:AY601_2032"/>
<comment type="similarity">
    <text evidence="1 7">Belongs to the glycosyl hydrolase 43 family.</text>
</comment>
<accession>A0A127VC56</accession>
<feature type="site" description="Important for catalytic activity, responsible for pKa modulation of the active site Glu and correct orientation of both the proton donor and substrate" evidence="6">
    <location>
        <position position="166"/>
    </location>
</feature>
<feature type="active site" description="Proton donor" evidence="5">
    <location>
        <position position="233"/>
    </location>
</feature>
<dbReference type="Pfam" id="PF04616">
    <property type="entry name" value="Glyco_hydro_43"/>
    <property type="match status" value="1"/>
</dbReference>
<evidence type="ECO:0000256" key="6">
    <source>
        <dbReference type="PIRSR" id="PIRSR606710-2"/>
    </source>
</evidence>
<sequence length="368" mass="41229" precursor="true">MRNKLLALLIALIPLFAQACQKNKAGDDSIKVNLSGSKVKYFKNPIIDGDHADPFVAQKDGSYYFLSTRGNRITILKTKAMSQLVAANEITVWTPPQHTDHSADIWAPELHFLSGKWYIYFAAAQSDVNDSNRMFVLENDSADLTLGTWAFKGRIFDQANDQWAIDGSIVTIGDKNYFIWSGWENMNEKYKQYIFIAPMSNPWTLSGPRVKISSPTNDWERWEPTFLGAGVNEGPIALQRDKQSPLFIIFSASRYSSDNYCMAQIQLAAGSNPLIAGNWINKKPIFEKSDEISVYGPGHNGFFTSSGTNDKGAIETENWFIYHARSLPGKPDQPRTVRIQKLTWNTDGSPNFGRPISTGIDIARPIGE</sequence>
<feature type="signal peptide" evidence="8">
    <location>
        <begin position="1"/>
        <end position="19"/>
    </location>
</feature>
<keyword evidence="4 7" id="KW-0326">Glycosidase</keyword>
<organism evidence="9 10">
    <name type="scientific">Pedobacter cryoconitis</name>
    <dbReference type="NCBI Taxonomy" id="188932"/>
    <lineage>
        <taxon>Bacteria</taxon>
        <taxon>Pseudomonadati</taxon>
        <taxon>Bacteroidota</taxon>
        <taxon>Sphingobacteriia</taxon>
        <taxon>Sphingobacteriales</taxon>
        <taxon>Sphingobacteriaceae</taxon>
        <taxon>Pedobacter</taxon>
    </lineage>
</organism>
<feature type="active site" description="Proton acceptor" evidence="5">
    <location>
        <position position="53"/>
    </location>
</feature>
<gene>
    <name evidence="9" type="ORF">AY601_2032</name>
</gene>
<dbReference type="Gene3D" id="2.115.10.20">
    <property type="entry name" value="Glycosyl hydrolase domain, family 43"/>
    <property type="match status" value="1"/>
</dbReference>
<evidence type="ECO:0000256" key="4">
    <source>
        <dbReference type="ARBA" id="ARBA00023295"/>
    </source>
</evidence>
<dbReference type="PANTHER" id="PTHR43817:SF1">
    <property type="entry name" value="HYDROLASE, FAMILY 43, PUTATIVE (AFU_ORTHOLOGUE AFUA_3G01660)-RELATED"/>
    <property type="match status" value="1"/>
</dbReference>
<dbReference type="RefSeq" id="WP_068400078.1">
    <property type="nucleotide sequence ID" value="NZ_CP014504.1"/>
</dbReference>
<dbReference type="InterPro" id="IPR023296">
    <property type="entry name" value="Glyco_hydro_beta-prop_sf"/>
</dbReference>
<keyword evidence="3 7" id="KW-0378">Hydrolase</keyword>
<dbReference type="CDD" id="cd18820">
    <property type="entry name" value="GH43_LbAraf43-like"/>
    <property type="match status" value="1"/>
</dbReference>
<feature type="chain" id="PRO_5007280378" evidence="8">
    <location>
        <begin position="20"/>
        <end position="368"/>
    </location>
</feature>
<dbReference type="PANTHER" id="PTHR43817">
    <property type="entry name" value="GLYCOSYL HYDROLASE"/>
    <property type="match status" value="1"/>
</dbReference>
<name>A0A127VC56_9SPHI</name>
<dbReference type="GO" id="GO:0005975">
    <property type="term" value="P:carbohydrate metabolic process"/>
    <property type="evidence" value="ECO:0007669"/>
    <property type="project" value="InterPro"/>
</dbReference>
<dbReference type="PROSITE" id="PS51257">
    <property type="entry name" value="PROKAR_LIPOPROTEIN"/>
    <property type="match status" value="1"/>
</dbReference>
<dbReference type="InterPro" id="IPR006710">
    <property type="entry name" value="Glyco_hydro_43"/>
</dbReference>
<protein>
    <submittedName>
        <fullName evidence="9">Putative hydrolase</fullName>
    </submittedName>
</protein>
<dbReference type="Proteomes" id="UP000071561">
    <property type="component" value="Chromosome"/>
</dbReference>